<name>A0AAD5MG00_PARTN</name>
<gene>
    <name evidence="1" type="ORF">KIN20_013017</name>
</gene>
<protein>
    <submittedName>
        <fullName evidence="1">Uncharacterized protein</fullName>
    </submittedName>
</protein>
<dbReference type="EMBL" id="JAHQIW010002509">
    <property type="protein sequence ID" value="KAJ1355563.1"/>
    <property type="molecule type" value="Genomic_DNA"/>
</dbReference>
<organism evidence="1 2">
    <name type="scientific">Parelaphostrongylus tenuis</name>
    <name type="common">Meningeal worm</name>
    <dbReference type="NCBI Taxonomy" id="148309"/>
    <lineage>
        <taxon>Eukaryota</taxon>
        <taxon>Metazoa</taxon>
        <taxon>Ecdysozoa</taxon>
        <taxon>Nematoda</taxon>
        <taxon>Chromadorea</taxon>
        <taxon>Rhabditida</taxon>
        <taxon>Rhabditina</taxon>
        <taxon>Rhabditomorpha</taxon>
        <taxon>Strongyloidea</taxon>
        <taxon>Metastrongylidae</taxon>
        <taxon>Parelaphostrongylus</taxon>
    </lineage>
</organism>
<proteinExistence type="predicted"/>
<comment type="caution">
    <text evidence="1">The sequence shown here is derived from an EMBL/GenBank/DDBJ whole genome shotgun (WGS) entry which is preliminary data.</text>
</comment>
<sequence>MSPISACRNVEQTLVAEEVRATFLLQIATPDAQNRPPNDLSVLFIRMYNRLLVSKTYPAPYALHEVACTEAQLTQTLSPQLRHITQIAFWTDTRLMFGNSEAAIIELIGQWRVEERWNAAEELLAAVVAILVLLKAFARIQ</sequence>
<dbReference type="AlphaFoldDB" id="A0AAD5MG00"/>
<dbReference type="Proteomes" id="UP001196413">
    <property type="component" value="Unassembled WGS sequence"/>
</dbReference>
<evidence type="ECO:0000313" key="2">
    <source>
        <dbReference type="Proteomes" id="UP001196413"/>
    </source>
</evidence>
<keyword evidence="2" id="KW-1185">Reference proteome</keyword>
<evidence type="ECO:0000313" key="1">
    <source>
        <dbReference type="EMBL" id="KAJ1355563.1"/>
    </source>
</evidence>
<reference evidence="1" key="1">
    <citation type="submission" date="2021-06" db="EMBL/GenBank/DDBJ databases">
        <title>Parelaphostrongylus tenuis whole genome reference sequence.</title>
        <authorList>
            <person name="Garwood T.J."/>
            <person name="Larsen P.A."/>
            <person name="Fountain-Jones N.M."/>
            <person name="Garbe J.R."/>
            <person name="Macchietto M.G."/>
            <person name="Kania S.A."/>
            <person name="Gerhold R.W."/>
            <person name="Richards J.E."/>
            <person name="Wolf T.M."/>
        </authorList>
    </citation>
    <scope>NUCLEOTIDE SEQUENCE</scope>
    <source>
        <strain evidence="1">MNPRO001-30</strain>
        <tissue evidence="1">Meninges</tissue>
    </source>
</reference>
<accession>A0AAD5MG00</accession>